<proteinExistence type="predicted"/>
<evidence type="ECO:0000313" key="4">
    <source>
        <dbReference type="EMBL" id="KAK1649566.1"/>
    </source>
</evidence>
<reference evidence="4" key="1">
    <citation type="submission" date="2023-07" db="EMBL/GenBank/DDBJ databases">
        <title>A chromosome-level genome assembly of Lolium multiflorum.</title>
        <authorList>
            <person name="Chen Y."/>
            <person name="Copetti D."/>
            <person name="Kolliker R."/>
            <person name="Studer B."/>
        </authorList>
    </citation>
    <scope>NUCLEOTIDE SEQUENCE</scope>
    <source>
        <strain evidence="4">02402/16</strain>
        <tissue evidence="4">Leaf</tissue>
    </source>
</reference>
<dbReference type="Proteomes" id="UP001231189">
    <property type="component" value="Unassembled WGS sequence"/>
</dbReference>
<comment type="caution">
    <text evidence="4">The sequence shown here is derived from an EMBL/GenBank/DDBJ whole genome shotgun (WGS) entry which is preliminary data.</text>
</comment>
<dbReference type="PANTHER" id="PTHR33087:SF21">
    <property type="entry name" value="OS03G0782100 PROTEIN"/>
    <property type="match status" value="1"/>
</dbReference>
<dbReference type="SMART" id="SM00343">
    <property type="entry name" value="ZnF_C2HC"/>
    <property type="match status" value="2"/>
</dbReference>
<evidence type="ECO:0000256" key="2">
    <source>
        <dbReference type="SAM" id="MobiDB-lite"/>
    </source>
</evidence>
<accession>A0AAD8SC94</accession>
<feature type="region of interest" description="Disordered" evidence="2">
    <location>
        <begin position="372"/>
        <end position="453"/>
    </location>
</feature>
<keyword evidence="1" id="KW-0479">Metal-binding</keyword>
<feature type="compositionally biased region" description="Pro residues" evidence="2">
    <location>
        <begin position="1"/>
        <end position="19"/>
    </location>
</feature>
<feature type="region of interest" description="Disordered" evidence="2">
    <location>
        <begin position="83"/>
        <end position="109"/>
    </location>
</feature>
<evidence type="ECO:0000313" key="5">
    <source>
        <dbReference type="Proteomes" id="UP001231189"/>
    </source>
</evidence>
<organism evidence="4 5">
    <name type="scientific">Lolium multiflorum</name>
    <name type="common">Italian ryegrass</name>
    <name type="synonym">Lolium perenne subsp. multiflorum</name>
    <dbReference type="NCBI Taxonomy" id="4521"/>
    <lineage>
        <taxon>Eukaryota</taxon>
        <taxon>Viridiplantae</taxon>
        <taxon>Streptophyta</taxon>
        <taxon>Embryophyta</taxon>
        <taxon>Tracheophyta</taxon>
        <taxon>Spermatophyta</taxon>
        <taxon>Magnoliopsida</taxon>
        <taxon>Liliopsida</taxon>
        <taxon>Poales</taxon>
        <taxon>Poaceae</taxon>
        <taxon>BOP clade</taxon>
        <taxon>Pooideae</taxon>
        <taxon>Poodae</taxon>
        <taxon>Poeae</taxon>
        <taxon>Poeae Chloroplast Group 2 (Poeae type)</taxon>
        <taxon>Loliodinae</taxon>
        <taxon>Loliinae</taxon>
        <taxon>Lolium</taxon>
    </lineage>
</organism>
<dbReference type="InterPro" id="IPR036875">
    <property type="entry name" value="Znf_CCHC_sf"/>
</dbReference>
<dbReference type="PANTHER" id="PTHR33087">
    <property type="entry name" value="OS07G0539200 PROTEIN"/>
    <property type="match status" value="1"/>
</dbReference>
<keyword evidence="1" id="KW-0863">Zinc-finger</keyword>
<dbReference type="SUPFAM" id="SSF57756">
    <property type="entry name" value="Retrovirus zinc finger-like domains"/>
    <property type="match status" value="1"/>
</dbReference>
<evidence type="ECO:0000259" key="3">
    <source>
        <dbReference type="PROSITE" id="PS50158"/>
    </source>
</evidence>
<sequence>MYQPPVPSSAAPRPRPNSPPATGVMRRSRFPLHKKRLRGECFKCLSPGHHVSDCRDPVRCRSCHRIGHIAKECRAGPTPCRTATERLRPPSSTEAPPPRPMAARPGEAHRRPARSTAVIICTPETESVEQLLHSKALVLTASVRRNDLTIDLVARAIARDCNIPAERFQVSKLRPGCFLVRFDMSWHRDQAMDAGVVSCRGIALTMAPWQQASIRATHRVWRYYCRVAVEGVALNFWTKDVMQDVLGSSVKVEVLEYRSEALDDAQVCYVWCWACNPDDIPCACDASFLTRLGAAPPMCCSLPDGTPREEGYEDTREPLLIHLDKTKDFAPAERHTPSSRASGIPSPEVALLDAHVPTERFDWKLGVEDANPRARHDAPDMQARLGPRRRDDRDDDDDDLPGGGGCRPRRPWRDALLGRVGRGGLQWNCGGNNNNRRQQQRQGGGGRRRAEDGAARELDGFHAADGARRNAVAEPAALSVTDPSLGAILASAREELRRPEPNLLQAVALPMEVDMIPVRFDPASFWQDLSRTDPVAIEIDAAQRRPSPVWQALGDHLSSGQEAGLVDLSRDMGDTDGEVLFGPGVQLPGAVASPGKAGTAPLLMAPAGGHGGRGARTDHAGQDVLDLLAAKFGEMKVDGATTFLAKVLSMLPPSVMGAIPLIDAPKPRAGRRKKQKGELLPSRRSSRNCCIKKSGAPMPCILEESPMAVLELAGGAMAVEQPCSSPLGAEEIARIRLDTGVLQGVRIALPDNELLSILDMEA</sequence>
<gene>
    <name evidence="4" type="ORF">QYE76_067371</name>
</gene>
<dbReference type="PROSITE" id="PS50158">
    <property type="entry name" value="ZF_CCHC"/>
    <property type="match status" value="2"/>
</dbReference>
<dbReference type="AlphaFoldDB" id="A0AAD8SC94"/>
<dbReference type="GO" id="GO:0003676">
    <property type="term" value="F:nucleic acid binding"/>
    <property type="evidence" value="ECO:0007669"/>
    <property type="project" value="InterPro"/>
</dbReference>
<dbReference type="GO" id="GO:0008270">
    <property type="term" value="F:zinc ion binding"/>
    <property type="evidence" value="ECO:0007669"/>
    <property type="project" value="UniProtKB-KW"/>
</dbReference>
<feature type="compositionally biased region" description="Low complexity" evidence="2">
    <location>
        <begin position="430"/>
        <end position="441"/>
    </location>
</feature>
<name>A0AAD8SC94_LOLMU</name>
<protein>
    <recommendedName>
        <fullName evidence="3">CCHC-type domain-containing protein</fullName>
    </recommendedName>
</protein>
<feature type="domain" description="CCHC-type" evidence="3">
    <location>
        <begin position="59"/>
        <end position="74"/>
    </location>
</feature>
<dbReference type="InterPro" id="IPR053253">
    <property type="entry name" value="Sex_diff_modulator"/>
</dbReference>
<keyword evidence="5" id="KW-1185">Reference proteome</keyword>
<feature type="region of interest" description="Disordered" evidence="2">
    <location>
        <begin position="1"/>
        <end position="30"/>
    </location>
</feature>
<evidence type="ECO:0000256" key="1">
    <source>
        <dbReference type="PROSITE-ProRule" id="PRU00047"/>
    </source>
</evidence>
<dbReference type="EMBL" id="JAUUTY010000004">
    <property type="protein sequence ID" value="KAK1649566.1"/>
    <property type="molecule type" value="Genomic_DNA"/>
</dbReference>
<keyword evidence="1" id="KW-0862">Zinc</keyword>
<dbReference type="InterPro" id="IPR001878">
    <property type="entry name" value="Znf_CCHC"/>
</dbReference>
<feature type="domain" description="CCHC-type" evidence="3">
    <location>
        <begin position="41"/>
        <end position="56"/>
    </location>
</feature>
<dbReference type="Gene3D" id="4.10.60.10">
    <property type="entry name" value="Zinc finger, CCHC-type"/>
    <property type="match status" value="1"/>
</dbReference>